<dbReference type="Pfam" id="PF13407">
    <property type="entry name" value="Peripla_BP_4"/>
    <property type="match status" value="1"/>
</dbReference>
<evidence type="ECO:0000256" key="3">
    <source>
        <dbReference type="ARBA" id="ARBA00022729"/>
    </source>
</evidence>
<evidence type="ECO:0000256" key="2">
    <source>
        <dbReference type="ARBA" id="ARBA00007639"/>
    </source>
</evidence>
<comment type="similarity">
    <text evidence="2">Belongs to the bacterial solute-binding protein 2 family.</text>
</comment>
<dbReference type="EMBL" id="BONE01000031">
    <property type="protein sequence ID" value="GIF74436.1"/>
    <property type="molecule type" value="Genomic_DNA"/>
</dbReference>
<evidence type="ECO:0000259" key="5">
    <source>
        <dbReference type="Pfam" id="PF13407"/>
    </source>
</evidence>
<keyword evidence="7" id="KW-1185">Reference proteome</keyword>
<dbReference type="SUPFAM" id="SSF53822">
    <property type="entry name" value="Periplasmic binding protein-like I"/>
    <property type="match status" value="1"/>
</dbReference>
<evidence type="ECO:0000256" key="1">
    <source>
        <dbReference type="ARBA" id="ARBA00004196"/>
    </source>
</evidence>
<dbReference type="InterPro" id="IPR028082">
    <property type="entry name" value="Peripla_BP_I"/>
</dbReference>
<sequence>MALVAALGVVSACGGGTNDSPSATQQTGASSAAAGDSGPQFVDFRTVEPGSGAGLKLGYISLSEAVPFIKLVSDSIKKQAEAAGAELVFCDSQGDAAKALECARNFKTQGVQGYLNFQQDAKAAAAICQAGPQVPVVAIDIQQDPCQKAFMGANNDRAGFIAGEAVGNHAKSQWDCQYDGFVSLEQPEAGAVNEARMGGYRKGFESVCGPGSVKNLKKVNAFRVDMARTAVADVLTSLPGAKKIIVVGINDDSILGALAAARTVGRQGDVFVAAQGADPSSWCEIKSNPNWIADTAYFPERYGEIGIPYLIDLVKNKSVPANLLVNHQAVTKDNVEQLYQPSC</sequence>
<feature type="domain" description="Periplasmic binding protein" evidence="5">
    <location>
        <begin position="66"/>
        <end position="285"/>
    </location>
</feature>
<gene>
    <name evidence="6" type="ORF">Asi02nite_39540</name>
</gene>
<dbReference type="PANTHER" id="PTHR46847:SF1">
    <property type="entry name" value="D-ALLOSE-BINDING PERIPLASMIC PROTEIN-RELATED"/>
    <property type="match status" value="1"/>
</dbReference>
<dbReference type="Proteomes" id="UP000604117">
    <property type="component" value="Unassembled WGS sequence"/>
</dbReference>
<evidence type="ECO:0000256" key="4">
    <source>
        <dbReference type="SAM" id="MobiDB-lite"/>
    </source>
</evidence>
<protein>
    <submittedName>
        <fullName evidence="6">Sugar ABC transporter substrate-binding protein</fullName>
    </submittedName>
</protein>
<feature type="region of interest" description="Disordered" evidence="4">
    <location>
        <begin position="16"/>
        <end position="36"/>
    </location>
</feature>
<evidence type="ECO:0000313" key="6">
    <source>
        <dbReference type="EMBL" id="GIF74436.1"/>
    </source>
</evidence>
<feature type="compositionally biased region" description="Low complexity" evidence="4">
    <location>
        <begin position="20"/>
        <end position="36"/>
    </location>
</feature>
<dbReference type="CDD" id="cd01536">
    <property type="entry name" value="PBP1_ABC_sugar_binding-like"/>
    <property type="match status" value="1"/>
</dbReference>
<dbReference type="InterPro" id="IPR025997">
    <property type="entry name" value="SBP_2_dom"/>
</dbReference>
<dbReference type="PANTHER" id="PTHR46847">
    <property type="entry name" value="D-ALLOSE-BINDING PERIPLASMIC PROTEIN-RELATED"/>
    <property type="match status" value="1"/>
</dbReference>
<comment type="subcellular location">
    <subcellularLocation>
        <location evidence="1">Cell envelope</location>
    </subcellularLocation>
</comment>
<dbReference type="Gene3D" id="3.40.50.2300">
    <property type="match status" value="2"/>
</dbReference>
<comment type="caution">
    <text evidence="6">The sequence shown here is derived from an EMBL/GenBank/DDBJ whole genome shotgun (WGS) entry which is preliminary data.</text>
</comment>
<keyword evidence="3" id="KW-0732">Signal</keyword>
<organism evidence="6 7">
    <name type="scientific">Asanoa siamensis</name>
    <dbReference type="NCBI Taxonomy" id="926357"/>
    <lineage>
        <taxon>Bacteria</taxon>
        <taxon>Bacillati</taxon>
        <taxon>Actinomycetota</taxon>
        <taxon>Actinomycetes</taxon>
        <taxon>Micromonosporales</taxon>
        <taxon>Micromonosporaceae</taxon>
        <taxon>Asanoa</taxon>
    </lineage>
</organism>
<dbReference type="RefSeq" id="WP_203714994.1">
    <property type="nucleotide sequence ID" value="NZ_BONE01000031.1"/>
</dbReference>
<reference evidence="6 7" key="1">
    <citation type="submission" date="2021-01" db="EMBL/GenBank/DDBJ databases">
        <title>Whole genome shotgun sequence of Asanoa siamensis NBRC 107932.</title>
        <authorList>
            <person name="Komaki H."/>
            <person name="Tamura T."/>
        </authorList>
    </citation>
    <scope>NUCLEOTIDE SEQUENCE [LARGE SCALE GENOMIC DNA]</scope>
    <source>
        <strain evidence="6 7">NBRC 107932</strain>
    </source>
</reference>
<name>A0ABQ4CT41_9ACTN</name>
<proteinExistence type="inferred from homology"/>
<evidence type="ECO:0000313" key="7">
    <source>
        <dbReference type="Proteomes" id="UP000604117"/>
    </source>
</evidence>
<accession>A0ABQ4CT41</accession>